<comment type="caution">
    <text evidence="2">The sequence shown here is derived from an EMBL/GenBank/DDBJ whole genome shotgun (WGS) entry which is preliminary data.</text>
</comment>
<sequence length="552" mass="62198">MDSPKYFISWGSERNITIGRFEALRSYRHDLIRSYRDVLKTAQTFTQHFSEQPLKSYDMERALSKNMGCDPSCWNKDANSPTICWLDIVRHGNFQQQLDGCYYCSIQGRVLEFDPELHDRVEFCRSHAVQISNSGPSRADVEREEEITLEILTDISDELKDLARCTRSVAKLEQAMKIRHRELQSLLGPITIESSGEETTSDDDSEQCSDGSSGDSSEDDEMDDKNENKVPEDKGPEDKGPEDKGPEDKGPEDKGPEDKGPEDEDLGNMVSEENGIRDDSCQNVSSQQSNNNSDNGGNAATAGDRVVPLDPFPLRTASSTSLAGEGENVISTSHIPLPGDTEKAVSVNPVPSRDLLPIYLPTERENILTDHMFSKDPKLDMHLSLPKRPPRDGRKTPFKSENSPPQVSKRRRSVIPSDQQKKIQKSDRKSTRQERLTAVAWMKANSNKNWNQVTFARKYRIKFGHKFSHTRRYATLKRWMDDEENSQADSHIVVLKVPTMRLREESSNGNSAEPTPDLSNGNTYVPSSLPRGRLEDPQNRGDGYNVAFSQIC</sequence>
<dbReference type="EMBL" id="JAQJAE010000003">
    <property type="protein sequence ID" value="KAJ5603194.1"/>
    <property type="molecule type" value="Genomic_DNA"/>
</dbReference>
<keyword evidence="3" id="KW-1185">Reference proteome</keyword>
<feature type="compositionally biased region" description="Acidic residues" evidence="1">
    <location>
        <begin position="195"/>
        <end position="207"/>
    </location>
</feature>
<dbReference type="AlphaFoldDB" id="A0AAD6E701"/>
<evidence type="ECO:0000256" key="1">
    <source>
        <dbReference type="SAM" id="MobiDB-lite"/>
    </source>
</evidence>
<feature type="compositionally biased region" description="Polar residues" evidence="1">
    <location>
        <begin position="507"/>
        <end position="526"/>
    </location>
</feature>
<reference evidence="2" key="2">
    <citation type="submission" date="2023-01" db="EMBL/GenBank/DDBJ databases">
        <authorList>
            <person name="Petersen C."/>
        </authorList>
    </citation>
    <scope>NUCLEOTIDE SEQUENCE</scope>
    <source>
        <strain evidence="2">IBT 12815</strain>
    </source>
</reference>
<feature type="region of interest" description="Disordered" evidence="1">
    <location>
        <begin position="502"/>
        <end position="542"/>
    </location>
</feature>
<name>A0AAD6E701_9EURO</name>
<feature type="compositionally biased region" description="Basic and acidic residues" evidence="1">
    <location>
        <begin position="419"/>
        <end position="434"/>
    </location>
</feature>
<feature type="compositionally biased region" description="Low complexity" evidence="1">
    <location>
        <begin position="281"/>
        <end position="295"/>
    </location>
</feature>
<dbReference type="Proteomes" id="UP001213799">
    <property type="component" value="Unassembled WGS sequence"/>
</dbReference>
<protein>
    <submittedName>
        <fullName evidence="2">Uncharacterized protein</fullName>
    </submittedName>
</protein>
<feature type="region of interest" description="Disordered" evidence="1">
    <location>
        <begin position="378"/>
        <end position="434"/>
    </location>
</feature>
<organism evidence="2 3">
    <name type="scientific">Penicillium hordei</name>
    <dbReference type="NCBI Taxonomy" id="40994"/>
    <lineage>
        <taxon>Eukaryota</taxon>
        <taxon>Fungi</taxon>
        <taxon>Dikarya</taxon>
        <taxon>Ascomycota</taxon>
        <taxon>Pezizomycotina</taxon>
        <taxon>Eurotiomycetes</taxon>
        <taxon>Eurotiomycetidae</taxon>
        <taxon>Eurotiales</taxon>
        <taxon>Aspergillaceae</taxon>
        <taxon>Penicillium</taxon>
    </lineage>
</organism>
<accession>A0AAD6E701</accession>
<evidence type="ECO:0000313" key="2">
    <source>
        <dbReference type="EMBL" id="KAJ5603194.1"/>
    </source>
</evidence>
<gene>
    <name evidence="2" type="ORF">N7537_006150</name>
</gene>
<feature type="compositionally biased region" description="Basic and acidic residues" evidence="1">
    <location>
        <begin position="225"/>
        <end position="259"/>
    </location>
</feature>
<feature type="region of interest" description="Disordered" evidence="1">
    <location>
        <begin position="188"/>
        <end position="347"/>
    </location>
</feature>
<dbReference type="GeneID" id="81587449"/>
<dbReference type="RefSeq" id="XP_056752992.1">
    <property type="nucleotide sequence ID" value="XM_056897207.1"/>
</dbReference>
<reference evidence="2" key="1">
    <citation type="journal article" date="2023" name="IMA Fungus">
        <title>Comparative genomic study of the Penicillium genus elucidates a diverse pangenome and 15 lateral gene transfer events.</title>
        <authorList>
            <person name="Petersen C."/>
            <person name="Sorensen T."/>
            <person name="Nielsen M.R."/>
            <person name="Sondergaard T.E."/>
            <person name="Sorensen J.L."/>
            <person name="Fitzpatrick D.A."/>
            <person name="Frisvad J.C."/>
            <person name="Nielsen K.L."/>
        </authorList>
    </citation>
    <scope>NUCLEOTIDE SEQUENCE</scope>
    <source>
        <strain evidence="2">IBT 12815</strain>
    </source>
</reference>
<proteinExistence type="predicted"/>
<evidence type="ECO:0000313" key="3">
    <source>
        <dbReference type="Proteomes" id="UP001213799"/>
    </source>
</evidence>